<evidence type="ECO:0000313" key="2">
    <source>
        <dbReference type="Proteomes" id="UP000801492"/>
    </source>
</evidence>
<organism evidence="1 2">
    <name type="scientific">Ignelater luminosus</name>
    <name type="common">Cucubano</name>
    <name type="synonym">Pyrophorus luminosus</name>
    <dbReference type="NCBI Taxonomy" id="2038154"/>
    <lineage>
        <taxon>Eukaryota</taxon>
        <taxon>Metazoa</taxon>
        <taxon>Ecdysozoa</taxon>
        <taxon>Arthropoda</taxon>
        <taxon>Hexapoda</taxon>
        <taxon>Insecta</taxon>
        <taxon>Pterygota</taxon>
        <taxon>Neoptera</taxon>
        <taxon>Endopterygota</taxon>
        <taxon>Coleoptera</taxon>
        <taxon>Polyphaga</taxon>
        <taxon>Elateriformia</taxon>
        <taxon>Elateroidea</taxon>
        <taxon>Elateridae</taxon>
        <taxon>Agrypninae</taxon>
        <taxon>Pyrophorini</taxon>
        <taxon>Ignelater</taxon>
    </lineage>
</organism>
<comment type="caution">
    <text evidence="1">The sequence shown here is derived from an EMBL/GenBank/DDBJ whole genome shotgun (WGS) entry which is preliminary data.</text>
</comment>
<dbReference type="AlphaFoldDB" id="A0A8K0D7R4"/>
<dbReference type="Proteomes" id="UP000801492">
    <property type="component" value="Unassembled WGS sequence"/>
</dbReference>
<dbReference type="OrthoDB" id="6747041at2759"/>
<sequence>MEINRLLADVLMMTGYELGKNVQEKRALLRRAIQEVMQGRIIIVDLQLDPSSELSVCSTKLDELGRYVGMLENVNAYNEYKRIKARLLHCSSLFEALKGAFKIARLTRPSTVNCEHYILDVPNPALSQYVSLENQSNSGPSMVHRTVDDLITFREPKENNPQEEFLSAFSLEEIESRPATASSREFSVSNTRPTSRVMFADTETSLHTNLATRGSQDDEFVNRLDNVSLFQPIRSSLSFNKFLHNQPQFLSAYLCVQGDGGTSANLITATHMKRIQPEDLAQPSLRKWSVYFDGTTSVTSSLEDLEDNFENVFISVSAQCLLWYRPRKALFADWDDFKK</sequence>
<evidence type="ECO:0000313" key="1">
    <source>
        <dbReference type="EMBL" id="KAF2897817.1"/>
    </source>
</evidence>
<gene>
    <name evidence="1" type="ORF">ILUMI_08361</name>
</gene>
<reference evidence="1" key="1">
    <citation type="submission" date="2019-08" db="EMBL/GenBank/DDBJ databases">
        <title>The genome of the North American firefly Photinus pyralis.</title>
        <authorList>
            <consortium name="Photinus pyralis genome working group"/>
            <person name="Fallon T.R."/>
            <person name="Sander Lower S.E."/>
            <person name="Weng J.-K."/>
        </authorList>
    </citation>
    <scope>NUCLEOTIDE SEQUENCE</scope>
    <source>
        <strain evidence="1">TRF0915ILg1</strain>
        <tissue evidence="1">Whole body</tissue>
    </source>
</reference>
<keyword evidence="2" id="KW-1185">Reference proteome</keyword>
<dbReference type="EMBL" id="VTPC01003918">
    <property type="protein sequence ID" value="KAF2897817.1"/>
    <property type="molecule type" value="Genomic_DNA"/>
</dbReference>
<protein>
    <submittedName>
        <fullName evidence="1">Uncharacterized protein</fullName>
    </submittedName>
</protein>
<proteinExistence type="predicted"/>
<name>A0A8K0D7R4_IGNLU</name>
<accession>A0A8K0D7R4</accession>